<dbReference type="GO" id="GO:0016042">
    <property type="term" value="P:lipid catabolic process"/>
    <property type="evidence" value="ECO:0007669"/>
    <property type="project" value="TreeGrafter"/>
</dbReference>
<comment type="subcellular location">
    <subcellularLocation>
        <location evidence="1">Secreted</location>
    </subcellularLocation>
</comment>
<evidence type="ECO:0000256" key="4">
    <source>
        <dbReference type="RuleBase" id="RU004262"/>
    </source>
</evidence>
<evidence type="ECO:0000313" key="5">
    <source>
        <dbReference type="EMBL" id="CAH1796937.1"/>
    </source>
</evidence>
<dbReference type="InterPro" id="IPR029058">
    <property type="entry name" value="AB_hydrolase_fold"/>
</dbReference>
<comment type="caution">
    <text evidence="5">The sequence shown here is derived from an EMBL/GenBank/DDBJ whole genome shotgun (WGS) entry which is preliminary data.</text>
</comment>
<name>A0A8J1TXK2_OWEFU</name>
<keyword evidence="3" id="KW-0964">Secreted</keyword>
<dbReference type="Pfam" id="PF00151">
    <property type="entry name" value="Lipase"/>
    <property type="match status" value="2"/>
</dbReference>
<evidence type="ECO:0000256" key="3">
    <source>
        <dbReference type="ARBA" id="ARBA00022525"/>
    </source>
</evidence>
<evidence type="ECO:0000256" key="2">
    <source>
        <dbReference type="ARBA" id="ARBA00010701"/>
    </source>
</evidence>
<dbReference type="Proteomes" id="UP000749559">
    <property type="component" value="Unassembled WGS sequence"/>
</dbReference>
<reference evidence="5" key="1">
    <citation type="submission" date="2022-03" db="EMBL/GenBank/DDBJ databases">
        <authorList>
            <person name="Martin C."/>
        </authorList>
    </citation>
    <scope>NUCLEOTIDE SEQUENCE</scope>
</reference>
<dbReference type="EMBL" id="CAIIXF020000010">
    <property type="protein sequence ID" value="CAH1796937.1"/>
    <property type="molecule type" value="Genomic_DNA"/>
</dbReference>
<evidence type="ECO:0000313" key="6">
    <source>
        <dbReference type="Proteomes" id="UP000749559"/>
    </source>
</evidence>
<protein>
    <submittedName>
        <fullName evidence="5">Uncharacterized protein</fullName>
    </submittedName>
</protein>
<gene>
    <name evidence="5" type="ORF">OFUS_LOCUS21292</name>
</gene>
<dbReference type="GO" id="GO:0005615">
    <property type="term" value="C:extracellular space"/>
    <property type="evidence" value="ECO:0007669"/>
    <property type="project" value="TreeGrafter"/>
</dbReference>
<sequence>MNLQNPKVARVTSLDPAEFMYDLSDLDDTIDPSDAEFVDVLHTSWVSRVPKGHVDFYPNNGDTGHMMAVYYYTDSIKAKCRYTSYKCTNWKDFEAGKCATDCSNNSCNEMGHYASPDKARGRVYINVKDDAPYCR</sequence>
<keyword evidence="6" id="KW-1185">Reference proteome</keyword>
<accession>A0A8J1TXK2</accession>
<proteinExistence type="inferred from homology"/>
<evidence type="ECO:0000256" key="1">
    <source>
        <dbReference type="ARBA" id="ARBA00004613"/>
    </source>
</evidence>
<dbReference type="PANTHER" id="PTHR11610">
    <property type="entry name" value="LIPASE"/>
    <property type="match status" value="1"/>
</dbReference>
<comment type="similarity">
    <text evidence="2 4">Belongs to the AB hydrolase superfamily. Lipase family.</text>
</comment>
<dbReference type="AlphaFoldDB" id="A0A8J1TXK2"/>
<dbReference type="InterPro" id="IPR000734">
    <property type="entry name" value="TAG_lipase"/>
</dbReference>
<dbReference type="InterPro" id="IPR013818">
    <property type="entry name" value="Lipase"/>
</dbReference>
<dbReference type="GO" id="GO:0016298">
    <property type="term" value="F:lipase activity"/>
    <property type="evidence" value="ECO:0007669"/>
    <property type="project" value="InterPro"/>
</dbReference>
<dbReference type="Gene3D" id="3.40.50.1820">
    <property type="entry name" value="alpha/beta hydrolase"/>
    <property type="match status" value="1"/>
</dbReference>
<dbReference type="SUPFAM" id="SSF53474">
    <property type="entry name" value="alpha/beta-Hydrolases"/>
    <property type="match status" value="1"/>
</dbReference>
<organism evidence="5 6">
    <name type="scientific">Owenia fusiformis</name>
    <name type="common">Polychaete worm</name>
    <dbReference type="NCBI Taxonomy" id="6347"/>
    <lineage>
        <taxon>Eukaryota</taxon>
        <taxon>Metazoa</taxon>
        <taxon>Spiralia</taxon>
        <taxon>Lophotrochozoa</taxon>
        <taxon>Annelida</taxon>
        <taxon>Polychaeta</taxon>
        <taxon>Sedentaria</taxon>
        <taxon>Canalipalpata</taxon>
        <taxon>Sabellida</taxon>
        <taxon>Oweniida</taxon>
        <taxon>Oweniidae</taxon>
        <taxon>Owenia</taxon>
    </lineage>
</organism>
<dbReference type="OrthoDB" id="199913at2759"/>